<keyword evidence="7" id="KW-1185">Reference proteome</keyword>
<feature type="transmembrane region" description="Helical" evidence="5">
    <location>
        <begin position="421"/>
        <end position="441"/>
    </location>
</feature>
<feature type="transmembrane region" description="Helical" evidence="5">
    <location>
        <begin position="151"/>
        <end position="174"/>
    </location>
</feature>
<protein>
    <recommendedName>
        <fullName evidence="8">Amino acid permease</fullName>
    </recommendedName>
</protein>
<dbReference type="GO" id="GO:0016020">
    <property type="term" value="C:membrane"/>
    <property type="evidence" value="ECO:0007669"/>
    <property type="project" value="UniProtKB-SubCell"/>
</dbReference>
<keyword evidence="2 5" id="KW-0812">Transmembrane</keyword>
<comment type="subcellular location">
    <subcellularLocation>
        <location evidence="1">Membrane</location>
        <topology evidence="1">Multi-pass membrane protein</topology>
    </subcellularLocation>
</comment>
<keyword evidence="4 5" id="KW-0472">Membrane</keyword>
<evidence type="ECO:0000256" key="1">
    <source>
        <dbReference type="ARBA" id="ARBA00004141"/>
    </source>
</evidence>
<dbReference type="EMBL" id="MVAB01000001">
    <property type="protein sequence ID" value="OPF87273.1"/>
    <property type="molecule type" value="Genomic_DNA"/>
</dbReference>
<proteinExistence type="predicted"/>
<evidence type="ECO:0000313" key="6">
    <source>
        <dbReference type="EMBL" id="OPF87273.1"/>
    </source>
</evidence>
<feature type="transmembrane region" description="Helical" evidence="5">
    <location>
        <begin position="363"/>
        <end position="383"/>
    </location>
</feature>
<accession>A0A1V4DFP0</accession>
<dbReference type="Gene3D" id="1.20.1740.10">
    <property type="entry name" value="Amino acid/polyamine transporter I"/>
    <property type="match status" value="1"/>
</dbReference>
<comment type="caution">
    <text evidence="6">The sequence shown here is derived from an EMBL/GenBank/DDBJ whole genome shotgun (WGS) entry which is preliminary data.</text>
</comment>
<feature type="transmembrane region" description="Helical" evidence="5">
    <location>
        <begin position="194"/>
        <end position="211"/>
    </location>
</feature>
<evidence type="ECO:0000313" key="7">
    <source>
        <dbReference type="Proteomes" id="UP000189970"/>
    </source>
</evidence>
<feature type="transmembrane region" description="Helical" evidence="5">
    <location>
        <begin position="282"/>
        <end position="310"/>
    </location>
</feature>
<dbReference type="Pfam" id="PF13520">
    <property type="entry name" value="AA_permease_2"/>
    <property type="match status" value="1"/>
</dbReference>
<dbReference type="RefSeq" id="WP_269844063.1">
    <property type="nucleotide sequence ID" value="NZ_MVAB01000001.1"/>
</dbReference>
<dbReference type="PANTHER" id="PTHR11785">
    <property type="entry name" value="AMINO ACID TRANSPORTER"/>
    <property type="match status" value="1"/>
</dbReference>
<feature type="transmembrane region" description="Helical" evidence="5">
    <location>
        <begin position="232"/>
        <end position="254"/>
    </location>
</feature>
<evidence type="ECO:0000256" key="2">
    <source>
        <dbReference type="ARBA" id="ARBA00022692"/>
    </source>
</evidence>
<sequence length="452" mass="49884">MDEKKQYGLWTAIAMIIGICVGSGIFFKVGNILAFTGGNVFLGVLVFIIGALCIIFGSLSLTNLAERTTKNGGMVAYFEEFFSEPVASAFGWYQTFLYFPTIGVVVSWAAGTYTTLLLNLPQTLPYQMGIGFCYMIFFYLLNIVSSQFAGWFQIISTITKLIPLIGIGLIAIFWTKDTPIVPATVTLVEPTDVGLGWLAALAPMAFSYDGWPIALSISHEVKGGSQTMKKALCFGPIIVLVVYLSYFLGLTHILGPEYILSMGEGAVMEIGEMLFGHIGQKVILLFILVALFGVINGVTLGHIRMPYALATKNMLPNSQKIIDNYHHKKSVSTSAIIALLTGCGWFIIHYITQAFQLMGLGDIGEIAIVFGYMWYMALYFKVIQLYLDKDIKETFTGLISPILAIVGGLIILFGGFYENPIFEFVSFGICFLFCLMGYITFRKNQSNNMIKQ</sequence>
<dbReference type="AlphaFoldDB" id="A0A1V4DFP0"/>
<evidence type="ECO:0000256" key="3">
    <source>
        <dbReference type="ARBA" id="ARBA00022989"/>
    </source>
</evidence>
<name>A0A1V4DFP0_9ENTE</name>
<dbReference type="PIRSF" id="PIRSF006060">
    <property type="entry name" value="AA_transporter"/>
    <property type="match status" value="1"/>
</dbReference>
<feature type="transmembrane region" description="Helical" evidence="5">
    <location>
        <begin position="331"/>
        <end position="351"/>
    </location>
</feature>
<dbReference type="InterPro" id="IPR050598">
    <property type="entry name" value="AminoAcid_Transporter"/>
</dbReference>
<feature type="transmembrane region" description="Helical" evidence="5">
    <location>
        <begin position="39"/>
        <end position="61"/>
    </location>
</feature>
<evidence type="ECO:0000256" key="5">
    <source>
        <dbReference type="SAM" id="Phobius"/>
    </source>
</evidence>
<evidence type="ECO:0000256" key="4">
    <source>
        <dbReference type="ARBA" id="ARBA00023136"/>
    </source>
</evidence>
<dbReference type="Proteomes" id="UP000189970">
    <property type="component" value="Unassembled WGS sequence"/>
</dbReference>
<evidence type="ECO:0008006" key="8">
    <source>
        <dbReference type="Google" id="ProtNLM"/>
    </source>
</evidence>
<reference evidence="6 7" key="1">
    <citation type="submission" date="2017-02" db="EMBL/GenBank/DDBJ databases">
        <title>Vagococcus cremeus sp. nov., isolated from the small intestine of a marten, Martes flavigula.</title>
        <authorList>
            <person name="Tak E.J."/>
            <person name="Bae J.-W."/>
        </authorList>
    </citation>
    <scope>NUCLEOTIDE SEQUENCE [LARGE SCALE GENOMIC DNA]</scope>
    <source>
        <strain evidence="6 7">D7T301</strain>
    </source>
</reference>
<organism evidence="6 7">
    <name type="scientific">Vagococcus martis</name>
    <dbReference type="NCBI Taxonomy" id="1768210"/>
    <lineage>
        <taxon>Bacteria</taxon>
        <taxon>Bacillati</taxon>
        <taxon>Bacillota</taxon>
        <taxon>Bacilli</taxon>
        <taxon>Lactobacillales</taxon>
        <taxon>Enterococcaceae</taxon>
        <taxon>Vagococcus</taxon>
    </lineage>
</organism>
<feature type="transmembrane region" description="Helical" evidence="5">
    <location>
        <begin position="7"/>
        <end position="27"/>
    </location>
</feature>
<feature type="transmembrane region" description="Helical" evidence="5">
    <location>
        <begin position="124"/>
        <end position="144"/>
    </location>
</feature>
<gene>
    <name evidence="6" type="ORF">BW731_03130</name>
</gene>
<feature type="transmembrane region" description="Helical" evidence="5">
    <location>
        <begin position="96"/>
        <end position="118"/>
    </location>
</feature>
<dbReference type="PANTHER" id="PTHR11785:SF512">
    <property type="entry name" value="SOBREMESA, ISOFORM B"/>
    <property type="match status" value="1"/>
</dbReference>
<dbReference type="GO" id="GO:0015179">
    <property type="term" value="F:L-amino acid transmembrane transporter activity"/>
    <property type="evidence" value="ECO:0007669"/>
    <property type="project" value="TreeGrafter"/>
</dbReference>
<keyword evidence="3 5" id="KW-1133">Transmembrane helix</keyword>
<dbReference type="InterPro" id="IPR002293">
    <property type="entry name" value="AA/rel_permease1"/>
</dbReference>
<feature type="transmembrane region" description="Helical" evidence="5">
    <location>
        <begin position="395"/>
        <end position="415"/>
    </location>
</feature>